<comment type="subcellular location">
    <subcellularLocation>
        <location evidence="3">Cytoplasm</location>
        <location evidence="3">Cytoskeleton</location>
        <location evidence="3">Cilium axoneme</location>
    </subcellularLocation>
</comment>
<dbReference type="GO" id="GO:0060294">
    <property type="term" value="P:cilium movement involved in cell motility"/>
    <property type="evidence" value="ECO:0007669"/>
    <property type="project" value="UniProtKB-UniRule"/>
</dbReference>
<dbReference type="GO" id="GO:0015630">
    <property type="term" value="C:microtubule cytoskeleton"/>
    <property type="evidence" value="ECO:0007669"/>
    <property type="project" value="UniProtKB-UniRule"/>
</dbReference>
<dbReference type="InterPro" id="IPR000435">
    <property type="entry name" value="Tektins"/>
</dbReference>
<dbReference type="KEGG" id="pmrn:116946558"/>
<keyword evidence="6" id="KW-1185">Reference proteome</keyword>
<feature type="coiled-coil region" evidence="4">
    <location>
        <begin position="75"/>
        <end position="102"/>
    </location>
</feature>
<evidence type="ECO:0000313" key="7">
    <source>
        <dbReference type="RefSeq" id="XP_032817460.1"/>
    </source>
</evidence>
<dbReference type="RefSeq" id="XP_032817460.1">
    <property type="nucleotide sequence ID" value="XM_032961569.1"/>
</dbReference>
<feature type="coiled-coil region" evidence="4">
    <location>
        <begin position="240"/>
        <end position="303"/>
    </location>
</feature>
<dbReference type="GO" id="GO:0005634">
    <property type="term" value="C:nucleus"/>
    <property type="evidence" value="ECO:0007669"/>
    <property type="project" value="TreeGrafter"/>
</dbReference>
<name>A0AAJ7X153_PETMA</name>
<dbReference type="PANTHER" id="PTHR19960">
    <property type="entry name" value="TEKTIN"/>
    <property type="match status" value="1"/>
</dbReference>
<reference evidence="7 8" key="1">
    <citation type="submission" date="2025-04" db="UniProtKB">
        <authorList>
            <consortium name="RefSeq"/>
        </authorList>
    </citation>
    <scope>IDENTIFICATION</scope>
    <source>
        <tissue evidence="7 8">Sperm</tissue>
    </source>
</reference>
<evidence type="ECO:0000256" key="1">
    <source>
        <dbReference type="ARBA" id="ARBA00007209"/>
    </source>
</evidence>
<evidence type="ECO:0000256" key="4">
    <source>
        <dbReference type="SAM" id="Coils"/>
    </source>
</evidence>
<keyword evidence="3" id="KW-0966">Cell projection</keyword>
<feature type="compositionally biased region" description="Basic and acidic residues" evidence="5">
    <location>
        <begin position="30"/>
        <end position="47"/>
    </location>
</feature>
<evidence type="ECO:0000313" key="6">
    <source>
        <dbReference type="Proteomes" id="UP001318040"/>
    </source>
</evidence>
<protein>
    <recommendedName>
        <fullName evidence="3">Tektin</fullName>
    </recommendedName>
</protein>
<dbReference type="RefSeq" id="XP_032817462.1">
    <property type="nucleotide sequence ID" value="XM_032961571.1"/>
</dbReference>
<feature type="region of interest" description="Disordered" evidence="5">
    <location>
        <begin position="17"/>
        <end position="63"/>
    </location>
</feature>
<dbReference type="GO" id="GO:0060271">
    <property type="term" value="P:cilium assembly"/>
    <property type="evidence" value="ECO:0007669"/>
    <property type="project" value="UniProtKB-UniRule"/>
</dbReference>
<sequence length="438" mass="49564">MLGVSVKPGRRFTVGEWHDNGERVSSGAQSRRDVSRSVRQEARHLRDQSNNQTKWDQHDSNTRLEERMSSVQRWVERLQHTLDDTDAEINALAKTKDDAERALQAKAVPLQVATECLFLRDARRGVDLVHDPVEDELHREVKAIERAKEALTRSINNAFLQLCQLQEARQQLQGDVRDKEEALEIDSTCRALNNASATISLKPNPMRVPKGSSSPRTWDEFSRRNVERAMAEMRASSALREAITATIAQTTNELEAQKNSTDFAFRKRSHELDKVKAELEWQKKNNKQEISVLEGDIAHLEADVRAKMLPLKVAHTRLETRTYRSGVELCRDEPQYGITTEVHQIEATIATLKKKLSDSYNALTGLRCSLERVERDLASKALALGLERRCVDVRRKLTVSAERAQPLGDSFTRAIANGRIPATLVSPRGIAEKQLELV</sequence>
<evidence type="ECO:0000256" key="2">
    <source>
        <dbReference type="ARBA" id="ARBA00022490"/>
    </source>
</evidence>
<evidence type="ECO:0000256" key="5">
    <source>
        <dbReference type="SAM" id="MobiDB-lite"/>
    </source>
</evidence>
<keyword evidence="3" id="KW-0282">Flagellum</keyword>
<evidence type="ECO:0000256" key="3">
    <source>
        <dbReference type="RuleBase" id="RU367040"/>
    </source>
</evidence>
<dbReference type="InterPro" id="IPR048256">
    <property type="entry name" value="Tektin-like"/>
</dbReference>
<dbReference type="AlphaFoldDB" id="A0AAJ7X153"/>
<dbReference type="RefSeq" id="XP_032817461.1">
    <property type="nucleotide sequence ID" value="XM_032961570.1"/>
</dbReference>
<keyword evidence="3" id="KW-0969">Cilium</keyword>
<dbReference type="Proteomes" id="UP001318040">
    <property type="component" value="Chromosome 27"/>
</dbReference>
<dbReference type="GO" id="GO:0005930">
    <property type="term" value="C:axoneme"/>
    <property type="evidence" value="ECO:0007669"/>
    <property type="project" value="UniProtKB-SubCell"/>
</dbReference>
<dbReference type="PANTHER" id="PTHR19960:SF7">
    <property type="entry name" value="TEKTIN"/>
    <property type="match status" value="1"/>
</dbReference>
<evidence type="ECO:0000313" key="9">
    <source>
        <dbReference type="RefSeq" id="XP_032817462.1"/>
    </source>
</evidence>
<comment type="similarity">
    <text evidence="1 3">Belongs to the tektin family.</text>
</comment>
<dbReference type="Pfam" id="PF03148">
    <property type="entry name" value="Tektin"/>
    <property type="match status" value="1"/>
</dbReference>
<accession>A0AAJ7X153</accession>
<gene>
    <name evidence="7 8 9" type="primary">LOC116946558</name>
</gene>
<organism evidence="6 7">
    <name type="scientific">Petromyzon marinus</name>
    <name type="common">Sea lamprey</name>
    <dbReference type="NCBI Taxonomy" id="7757"/>
    <lineage>
        <taxon>Eukaryota</taxon>
        <taxon>Metazoa</taxon>
        <taxon>Chordata</taxon>
        <taxon>Craniata</taxon>
        <taxon>Vertebrata</taxon>
        <taxon>Cyclostomata</taxon>
        <taxon>Hyperoartia</taxon>
        <taxon>Petromyzontiformes</taxon>
        <taxon>Petromyzontidae</taxon>
        <taxon>Petromyzon</taxon>
    </lineage>
</organism>
<proteinExistence type="inferred from homology"/>
<dbReference type="PRINTS" id="PR00511">
    <property type="entry name" value="TEKTIN"/>
</dbReference>
<keyword evidence="4" id="KW-0175">Coiled coil</keyword>
<evidence type="ECO:0000313" key="8">
    <source>
        <dbReference type="RefSeq" id="XP_032817461.1"/>
    </source>
</evidence>
<keyword evidence="2" id="KW-0963">Cytoplasm</keyword>